<gene>
    <name evidence="1" type="ORF">BDP27DRAFT_1424693</name>
</gene>
<protein>
    <submittedName>
        <fullName evidence="1">Uncharacterized protein</fullName>
    </submittedName>
</protein>
<name>A0A9P5U4F6_9AGAR</name>
<comment type="caution">
    <text evidence="1">The sequence shown here is derived from an EMBL/GenBank/DDBJ whole genome shotgun (WGS) entry which is preliminary data.</text>
</comment>
<dbReference type="OrthoDB" id="3028440at2759"/>
<reference evidence="1" key="1">
    <citation type="submission" date="2020-11" db="EMBL/GenBank/DDBJ databases">
        <authorList>
            <consortium name="DOE Joint Genome Institute"/>
            <person name="Ahrendt S."/>
            <person name="Riley R."/>
            <person name="Andreopoulos W."/>
            <person name="Labutti K."/>
            <person name="Pangilinan J."/>
            <person name="Ruiz-Duenas F.J."/>
            <person name="Barrasa J.M."/>
            <person name="Sanchez-Garcia M."/>
            <person name="Camarero S."/>
            <person name="Miyauchi S."/>
            <person name="Serrano A."/>
            <person name="Linde D."/>
            <person name="Babiker R."/>
            <person name="Drula E."/>
            <person name="Ayuso-Fernandez I."/>
            <person name="Pacheco R."/>
            <person name="Padilla G."/>
            <person name="Ferreira P."/>
            <person name="Barriuso J."/>
            <person name="Kellner H."/>
            <person name="Castanera R."/>
            <person name="Alfaro M."/>
            <person name="Ramirez L."/>
            <person name="Pisabarro A.G."/>
            <person name="Kuo A."/>
            <person name="Tritt A."/>
            <person name="Lipzen A."/>
            <person name="He G."/>
            <person name="Yan M."/>
            <person name="Ng V."/>
            <person name="Cullen D."/>
            <person name="Martin F."/>
            <person name="Rosso M.-N."/>
            <person name="Henrissat B."/>
            <person name="Hibbett D."/>
            <person name="Martinez A.T."/>
            <person name="Grigoriev I.V."/>
        </authorList>
    </citation>
    <scope>NUCLEOTIDE SEQUENCE</scope>
    <source>
        <strain evidence="1">AH 40177</strain>
    </source>
</reference>
<evidence type="ECO:0000313" key="1">
    <source>
        <dbReference type="EMBL" id="KAF9065612.1"/>
    </source>
</evidence>
<accession>A0A9P5U4F6</accession>
<dbReference type="Proteomes" id="UP000772434">
    <property type="component" value="Unassembled WGS sequence"/>
</dbReference>
<keyword evidence="2" id="KW-1185">Reference proteome</keyword>
<organism evidence="1 2">
    <name type="scientific">Rhodocollybia butyracea</name>
    <dbReference type="NCBI Taxonomy" id="206335"/>
    <lineage>
        <taxon>Eukaryota</taxon>
        <taxon>Fungi</taxon>
        <taxon>Dikarya</taxon>
        <taxon>Basidiomycota</taxon>
        <taxon>Agaricomycotina</taxon>
        <taxon>Agaricomycetes</taxon>
        <taxon>Agaricomycetidae</taxon>
        <taxon>Agaricales</taxon>
        <taxon>Marasmiineae</taxon>
        <taxon>Omphalotaceae</taxon>
        <taxon>Rhodocollybia</taxon>
    </lineage>
</organism>
<evidence type="ECO:0000313" key="2">
    <source>
        <dbReference type="Proteomes" id="UP000772434"/>
    </source>
</evidence>
<proteinExistence type="predicted"/>
<dbReference type="AlphaFoldDB" id="A0A9P5U4F6"/>
<dbReference type="EMBL" id="JADNRY010000101">
    <property type="protein sequence ID" value="KAF9065612.1"/>
    <property type="molecule type" value="Genomic_DNA"/>
</dbReference>
<sequence length="281" mass="31730">MQLYPEVSNIVSETWQASKWLDEADLDDLTPMWANWNSTQDRHCHYFIKELASTCDRNFVLLQRWVAVNGVMHVDVLSIAASKMGDALTVTTCNDDSMNPQVPVSQLACNILDLQISYPGGIYYSEYIPDSYKSSSPLRKISKGQPMFRQQVVAWSDNVSGNVNKQYNAHTNVYVTNPHFPHSSSLEQFVALCNNFKDDKWITTYDSKLEEEILIQLKLHFLPADNPQQSETASHIGVNGNLNCRADLMGGPDAFKESKEGYEALYHPGIPRTVESTIQCI</sequence>